<dbReference type="Gene3D" id="2.40.170.20">
    <property type="entry name" value="TonB-dependent receptor, beta-barrel domain"/>
    <property type="match status" value="1"/>
</dbReference>
<protein>
    <submittedName>
        <fullName evidence="16">TonB-dependent receptor</fullName>
    </submittedName>
</protein>
<evidence type="ECO:0000256" key="8">
    <source>
        <dbReference type="ARBA" id="ARBA00023077"/>
    </source>
</evidence>
<dbReference type="Proteomes" id="UP000593663">
    <property type="component" value="Chromosome 2"/>
</dbReference>
<dbReference type="Pfam" id="PF07715">
    <property type="entry name" value="Plug"/>
    <property type="match status" value="1"/>
</dbReference>
<sequence>MKAFLKVSVAVSGLLTATTAYAQDVPATTTATDSATNTDDVGLGAIVVTAQKRAENLQDVPIAVIAETGEQLVNIGVTNTMQLNTLAPGLNIRSTVGAFQPYIRGIGTSSSIVENPVALYVDGVYYPQQREGLVEFNDVDQISILKGPQGTLFGRNATAGVIQINTKGPRFDFGGSANVSYANYDTLHEDAFVTGPISDKVAFSLAGSNTNQGRGWGKNGLGQDTNKLDHQWSVRAKLLIEPTSTSSILFSADYMSRFAHSFSYQPFPGTEFFYTGKVATNGQIITRPPTSNPYDTAAPYDSTMGTKGGGLSMTFTTELPFAKLVSITAYRESKGSYDFDGAGVAPVLQLTIAPDQPSKMISEEIQLLSTSDGPLTWAAGLYYMYYDDAVDGTLRYRLGVPNPAGGFYITPTSNYSVGRQVVNSVAPFAQADFEITPGTTLTLGARYNYETRRFTGSFNPAADFDNPVAGPNIVPQELTAKKPTFRVALNQEISPGVSVYASFNTGFKSGGFNIIAPSGVASAIANNQPTFFQPENLKAYELGFKSELFNHRVRLNAAGFYYDYKNIQVIQLTPAGQIILNGAGARIYGLDADMEASVAEGLRIKAGIALLDAKFTDFPNAPTNLNFSQNNAQLASLAYCNANPAVCNAKGNRLPLSQKISGNLSVDYDTPVSFGDLHFNITANYNGDYFFEPDNKLRQPAYTLLNSSIKWTSSNETYSLQLWGRNLLDKKVVTYTTSQTNYGYTTVSSQAPMTYGVTAGVKF</sequence>
<evidence type="ECO:0000313" key="16">
    <source>
        <dbReference type="EMBL" id="QOT73961.1"/>
    </source>
</evidence>
<name>A0A7M2GMI9_SPHSA</name>
<dbReference type="KEGG" id="sbar:H5V43_17575"/>
<dbReference type="EMBL" id="CP060036">
    <property type="protein sequence ID" value="QOT73961.1"/>
    <property type="molecule type" value="Genomic_DNA"/>
</dbReference>
<evidence type="ECO:0000256" key="3">
    <source>
        <dbReference type="ARBA" id="ARBA00022452"/>
    </source>
</evidence>
<dbReference type="InterPro" id="IPR012910">
    <property type="entry name" value="Plug_dom"/>
</dbReference>
<keyword evidence="4" id="KW-0410">Iron transport</keyword>
<evidence type="ECO:0000256" key="11">
    <source>
        <dbReference type="PROSITE-ProRule" id="PRU01360"/>
    </source>
</evidence>
<comment type="similarity">
    <text evidence="11 12">Belongs to the TonB-dependent receptor family.</text>
</comment>
<dbReference type="SUPFAM" id="SSF56935">
    <property type="entry name" value="Porins"/>
    <property type="match status" value="1"/>
</dbReference>
<feature type="domain" description="TonB-dependent receptor-like beta-barrel" evidence="14">
    <location>
        <begin position="260"/>
        <end position="727"/>
    </location>
</feature>
<evidence type="ECO:0000256" key="10">
    <source>
        <dbReference type="ARBA" id="ARBA00023237"/>
    </source>
</evidence>
<dbReference type="RefSeq" id="WP_025546805.1">
    <property type="nucleotide sequence ID" value="NZ_BATN01000004.1"/>
</dbReference>
<organism evidence="16 17">
    <name type="scientific">Sphingobium fuliginis (strain ATCC 27551)</name>
    <dbReference type="NCBI Taxonomy" id="336203"/>
    <lineage>
        <taxon>Bacteria</taxon>
        <taxon>Pseudomonadati</taxon>
        <taxon>Pseudomonadota</taxon>
        <taxon>Alphaproteobacteria</taxon>
        <taxon>Sphingomonadales</taxon>
        <taxon>Sphingomonadaceae</taxon>
        <taxon>Sphingobium</taxon>
    </lineage>
</organism>
<evidence type="ECO:0000313" key="17">
    <source>
        <dbReference type="Proteomes" id="UP000593663"/>
    </source>
</evidence>
<keyword evidence="9 11" id="KW-0472">Membrane</keyword>
<evidence type="ECO:0000256" key="5">
    <source>
        <dbReference type="ARBA" id="ARBA00022692"/>
    </source>
</evidence>
<keyword evidence="6" id="KW-0408">Iron</keyword>
<keyword evidence="16" id="KW-0675">Receptor</keyword>
<dbReference type="InterPro" id="IPR036942">
    <property type="entry name" value="Beta-barrel_TonB_sf"/>
</dbReference>
<dbReference type="InterPro" id="IPR000531">
    <property type="entry name" value="Beta-barrel_TonB"/>
</dbReference>
<evidence type="ECO:0000256" key="6">
    <source>
        <dbReference type="ARBA" id="ARBA00023004"/>
    </source>
</evidence>
<comment type="subcellular location">
    <subcellularLocation>
        <location evidence="1 11">Cell outer membrane</location>
        <topology evidence="1 11">Multi-pass membrane protein</topology>
    </subcellularLocation>
</comment>
<keyword evidence="2 11" id="KW-0813">Transport</keyword>
<keyword evidence="10 11" id="KW-0998">Cell outer membrane</keyword>
<dbReference type="PANTHER" id="PTHR32552">
    <property type="entry name" value="FERRICHROME IRON RECEPTOR-RELATED"/>
    <property type="match status" value="1"/>
</dbReference>
<evidence type="ECO:0000256" key="9">
    <source>
        <dbReference type="ARBA" id="ARBA00023136"/>
    </source>
</evidence>
<dbReference type="PROSITE" id="PS52016">
    <property type="entry name" value="TONB_DEPENDENT_REC_3"/>
    <property type="match status" value="1"/>
</dbReference>
<feature type="domain" description="TonB-dependent receptor plug" evidence="15">
    <location>
        <begin position="57"/>
        <end position="161"/>
    </location>
</feature>
<gene>
    <name evidence="16" type="ORF">H5V43_17575</name>
</gene>
<dbReference type="AlphaFoldDB" id="A0A7M2GMI9"/>
<evidence type="ECO:0000256" key="2">
    <source>
        <dbReference type="ARBA" id="ARBA00022448"/>
    </source>
</evidence>
<evidence type="ECO:0000256" key="12">
    <source>
        <dbReference type="RuleBase" id="RU003357"/>
    </source>
</evidence>
<keyword evidence="13" id="KW-0732">Signal</keyword>
<reference evidence="17" key="1">
    <citation type="submission" date="2020-08" db="EMBL/GenBank/DDBJ databases">
        <title>Complete genome sequence of Sphingobium barthaii strain KK22, a high-molecular-weight polycyclic aromatic hydrocarbon-degrading soil bacterium.</title>
        <authorList>
            <person name="Mori J.F."/>
            <person name="Kanaly R.A."/>
        </authorList>
    </citation>
    <scope>NUCLEOTIDE SEQUENCE [LARGE SCALE GENOMIC DNA]</scope>
    <source>
        <strain evidence="17">KK22</strain>
    </source>
</reference>
<evidence type="ECO:0000256" key="4">
    <source>
        <dbReference type="ARBA" id="ARBA00022496"/>
    </source>
</evidence>
<dbReference type="PANTHER" id="PTHR32552:SF81">
    <property type="entry name" value="TONB-DEPENDENT OUTER MEMBRANE RECEPTOR"/>
    <property type="match status" value="1"/>
</dbReference>
<feature type="signal peptide" evidence="13">
    <location>
        <begin position="1"/>
        <end position="22"/>
    </location>
</feature>
<evidence type="ECO:0000259" key="15">
    <source>
        <dbReference type="Pfam" id="PF07715"/>
    </source>
</evidence>
<evidence type="ECO:0000256" key="1">
    <source>
        <dbReference type="ARBA" id="ARBA00004571"/>
    </source>
</evidence>
<keyword evidence="3 11" id="KW-1134">Transmembrane beta strand</keyword>
<dbReference type="GO" id="GO:0009279">
    <property type="term" value="C:cell outer membrane"/>
    <property type="evidence" value="ECO:0007669"/>
    <property type="project" value="UniProtKB-SubCell"/>
</dbReference>
<keyword evidence="7" id="KW-0406">Ion transport</keyword>
<evidence type="ECO:0000256" key="13">
    <source>
        <dbReference type="SAM" id="SignalP"/>
    </source>
</evidence>
<evidence type="ECO:0000259" key="14">
    <source>
        <dbReference type="Pfam" id="PF00593"/>
    </source>
</evidence>
<keyword evidence="8 12" id="KW-0798">TonB box</keyword>
<proteinExistence type="inferred from homology"/>
<dbReference type="GO" id="GO:0006826">
    <property type="term" value="P:iron ion transport"/>
    <property type="evidence" value="ECO:0007669"/>
    <property type="project" value="UniProtKB-KW"/>
</dbReference>
<keyword evidence="5 11" id="KW-0812">Transmembrane</keyword>
<dbReference type="Pfam" id="PF00593">
    <property type="entry name" value="TonB_dep_Rec_b-barrel"/>
    <property type="match status" value="1"/>
</dbReference>
<dbReference type="InterPro" id="IPR039426">
    <property type="entry name" value="TonB-dep_rcpt-like"/>
</dbReference>
<evidence type="ECO:0000256" key="7">
    <source>
        <dbReference type="ARBA" id="ARBA00023065"/>
    </source>
</evidence>
<feature type="chain" id="PRO_5032280090" evidence="13">
    <location>
        <begin position="23"/>
        <end position="763"/>
    </location>
</feature>
<accession>A0A7M2GMI9</accession>